<evidence type="ECO:0000313" key="4">
    <source>
        <dbReference type="Proteomes" id="UP000824504"/>
    </source>
</evidence>
<sequence length="89" mass="9419">MPHPNDPDKRFYGAITVSDRGQIVIPAQARRDFSIEVGDKLLVFGDLRHGIALARADDVVARHPGAEAILGDGDPATEATSEDGEPGAD</sequence>
<feature type="compositionally biased region" description="Acidic residues" evidence="1">
    <location>
        <begin position="80"/>
        <end position="89"/>
    </location>
</feature>
<dbReference type="EMBL" id="CP079216">
    <property type="protein sequence ID" value="QXT62934.1"/>
    <property type="molecule type" value="Genomic_DNA"/>
</dbReference>
<dbReference type="InterPro" id="IPR007159">
    <property type="entry name" value="SpoVT-AbrB_dom"/>
</dbReference>
<feature type="domain" description="SpoVT-AbrB" evidence="2">
    <location>
        <begin position="15"/>
        <end position="61"/>
    </location>
</feature>
<accession>A0ABX8SIY9</accession>
<proteinExistence type="predicted"/>
<name>A0ABX8SIY9_9ACTN</name>
<protein>
    <submittedName>
        <fullName evidence="3">AbrB/MazE/SpoVT family DNA-binding domain-containing protein</fullName>
    </submittedName>
</protein>
<feature type="region of interest" description="Disordered" evidence="1">
    <location>
        <begin position="66"/>
        <end position="89"/>
    </location>
</feature>
<gene>
    <name evidence="3" type="ORF">KDB89_00110</name>
</gene>
<dbReference type="NCBIfam" id="TIGR01439">
    <property type="entry name" value="lp_hng_hel_AbrB"/>
    <property type="match status" value="1"/>
</dbReference>
<dbReference type="Proteomes" id="UP000824504">
    <property type="component" value="Chromosome"/>
</dbReference>
<evidence type="ECO:0000256" key="1">
    <source>
        <dbReference type="SAM" id="MobiDB-lite"/>
    </source>
</evidence>
<dbReference type="GO" id="GO:0003677">
    <property type="term" value="F:DNA binding"/>
    <property type="evidence" value="ECO:0007669"/>
    <property type="project" value="UniProtKB-KW"/>
</dbReference>
<organism evidence="3 4">
    <name type="scientific">Tessaracoccus palaemonis</name>
    <dbReference type="NCBI Taxonomy" id="2829499"/>
    <lineage>
        <taxon>Bacteria</taxon>
        <taxon>Bacillati</taxon>
        <taxon>Actinomycetota</taxon>
        <taxon>Actinomycetes</taxon>
        <taxon>Propionibacteriales</taxon>
        <taxon>Propionibacteriaceae</taxon>
        <taxon>Tessaracoccus</taxon>
    </lineage>
</organism>
<dbReference type="SMART" id="SM00966">
    <property type="entry name" value="SpoVT_AbrB"/>
    <property type="match status" value="1"/>
</dbReference>
<dbReference type="RefSeq" id="WP_219082275.1">
    <property type="nucleotide sequence ID" value="NZ_CP079216.1"/>
</dbReference>
<reference evidence="3 4" key="1">
    <citation type="submission" date="2021-07" db="EMBL/GenBank/DDBJ databases">
        <title>complete genome sequencing of Tessaracoccus sp.J1M15.</title>
        <authorList>
            <person name="Bae J.-W."/>
            <person name="Kim D.-y."/>
        </authorList>
    </citation>
    <scope>NUCLEOTIDE SEQUENCE [LARGE SCALE GENOMIC DNA]</scope>
    <source>
        <strain evidence="3 4">J1M15</strain>
    </source>
</reference>
<evidence type="ECO:0000259" key="2">
    <source>
        <dbReference type="SMART" id="SM00966"/>
    </source>
</evidence>
<keyword evidence="4" id="KW-1185">Reference proteome</keyword>
<keyword evidence="3" id="KW-0238">DNA-binding</keyword>
<evidence type="ECO:0000313" key="3">
    <source>
        <dbReference type="EMBL" id="QXT62934.1"/>
    </source>
</evidence>